<dbReference type="CDD" id="cd03794">
    <property type="entry name" value="GT4_WbuB-like"/>
    <property type="match status" value="1"/>
</dbReference>
<evidence type="ECO:0000313" key="3">
    <source>
        <dbReference type="Proteomes" id="UP000001551"/>
    </source>
</evidence>
<dbReference type="InterPro" id="IPR028098">
    <property type="entry name" value="Glyco_trans_4-like_N"/>
</dbReference>
<dbReference type="Pfam" id="PF13579">
    <property type="entry name" value="Glyco_trans_4_4"/>
    <property type="match status" value="1"/>
</dbReference>
<dbReference type="GO" id="GO:0016740">
    <property type="term" value="F:transferase activity"/>
    <property type="evidence" value="ECO:0007669"/>
    <property type="project" value="UniProtKB-KW"/>
</dbReference>
<protein>
    <submittedName>
        <fullName evidence="2">Glycosyl transferase group 1</fullName>
    </submittedName>
</protein>
<evidence type="ECO:0000259" key="1">
    <source>
        <dbReference type="Pfam" id="PF13579"/>
    </source>
</evidence>
<accession>E6U9X9</accession>
<dbReference type="Gene3D" id="3.40.50.2000">
    <property type="entry name" value="Glycogen Phosphorylase B"/>
    <property type="match status" value="2"/>
</dbReference>
<name>E6U9X9_ETHHY</name>
<gene>
    <name evidence="2" type="ordered locus">Ethha_0676</name>
</gene>
<organism evidence="2 3">
    <name type="scientific">Ethanoligenens harbinense (strain DSM 18485 / JCM 12961 / CGMCC 1.5033 / YUAN-3)</name>
    <dbReference type="NCBI Taxonomy" id="663278"/>
    <lineage>
        <taxon>Bacteria</taxon>
        <taxon>Bacillati</taxon>
        <taxon>Bacillota</taxon>
        <taxon>Clostridia</taxon>
        <taxon>Eubacteriales</taxon>
        <taxon>Oscillospiraceae</taxon>
        <taxon>Ethanoligenens</taxon>
    </lineage>
</organism>
<dbReference type="STRING" id="663278.Ethha_0676"/>
<reference evidence="2 3" key="1">
    <citation type="submission" date="2010-12" db="EMBL/GenBank/DDBJ databases">
        <title>Complete sequence of Ethanoligenens harbinense YUAN-3.</title>
        <authorList>
            <person name="Lucas S."/>
            <person name="Copeland A."/>
            <person name="Lapidus A."/>
            <person name="Cheng J.-F."/>
            <person name="Bruce D."/>
            <person name="Goodwin L."/>
            <person name="Pitluck S."/>
            <person name="Chertkov O."/>
            <person name="Misra M."/>
            <person name="Detter J.C."/>
            <person name="Han C."/>
            <person name="Tapia R."/>
            <person name="Land M."/>
            <person name="Hauser L."/>
            <person name="Jeffries C."/>
            <person name="Kyrpides N."/>
            <person name="Ivanova N."/>
            <person name="Mikhailova N."/>
            <person name="Wang A."/>
            <person name="Mouttaki H."/>
            <person name="He Z."/>
            <person name="Zhou J."/>
            <person name="Hemme C.L."/>
            <person name="Woyke T."/>
        </authorList>
    </citation>
    <scope>NUCLEOTIDE SEQUENCE [LARGE SCALE GENOMIC DNA]</scope>
    <source>
        <strain evidence="3">DSM 18485 / JCM 12961 / CGMCC 1.5033 / YUAN-3</strain>
    </source>
</reference>
<dbReference type="PANTHER" id="PTHR12526:SF622">
    <property type="entry name" value="GLYCOSYLTRANSFERASE (GROUP I)"/>
    <property type="match status" value="1"/>
</dbReference>
<dbReference type="HOGENOM" id="CLU_009583_11_2_9"/>
<dbReference type="AlphaFoldDB" id="E6U9X9"/>
<dbReference type="EMBL" id="CP002400">
    <property type="protein sequence ID" value="ADU26245.1"/>
    <property type="molecule type" value="Genomic_DNA"/>
</dbReference>
<proteinExistence type="predicted"/>
<dbReference type="eggNOG" id="COG0438">
    <property type="taxonomic scope" value="Bacteria"/>
</dbReference>
<sequence>MNILLINHYAGSPVRGMEFRPWLMAREWQKLGHTVTIVAADFTHLRSQNFEVPRSFTEVDVDGVPYVVLKTPRYHGNNAGRGRNIASFCLQLSAHAGRVARTYRPDAVIASSTYPVDIYAASKIARKAGARLYFELHDLWPLTPMVMGNLPWWNPIILILQGGENAAFARSNKIISILPDADRYIRERGYDVGKFVYIPNGVVREEENTAPAEPVPQVETLRALRADGWFLVGYTGNHSVANALETFIDAAVMLRDVRVKLVLVGKGNHKDALTARAAGAENVLFLDPVPKTAMGALLAELNAAYMGLAKSRLFDYGVSPNKLFDYMLAAKPVIYAVESSNNPVRDADCGLTVPVGSPRAVADAVRTLMAMDAPVRRQMGENGRAYVRRNHDYPTLAKRFLAALQD</sequence>
<feature type="domain" description="Glycosyltransferase subfamily 4-like N-terminal" evidence="1">
    <location>
        <begin position="16"/>
        <end position="201"/>
    </location>
</feature>
<dbReference type="KEGG" id="eha:Ethha_0676"/>
<keyword evidence="3" id="KW-1185">Reference proteome</keyword>
<dbReference type="Pfam" id="PF13692">
    <property type="entry name" value="Glyco_trans_1_4"/>
    <property type="match status" value="1"/>
</dbReference>
<keyword evidence="2" id="KW-0808">Transferase</keyword>
<evidence type="ECO:0000313" key="2">
    <source>
        <dbReference type="EMBL" id="ADU26245.1"/>
    </source>
</evidence>
<dbReference type="Proteomes" id="UP000001551">
    <property type="component" value="Chromosome"/>
</dbReference>
<dbReference type="SUPFAM" id="SSF53756">
    <property type="entry name" value="UDP-Glycosyltransferase/glycogen phosphorylase"/>
    <property type="match status" value="1"/>
</dbReference>
<dbReference type="PANTHER" id="PTHR12526">
    <property type="entry name" value="GLYCOSYLTRANSFERASE"/>
    <property type="match status" value="1"/>
</dbReference>